<gene>
    <name evidence="9" type="ORF">HQ497_01285</name>
</gene>
<proteinExistence type="inferred from homology"/>
<comment type="caution">
    <text evidence="9">The sequence shown here is derived from an EMBL/GenBank/DDBJ whole genome shotgun (WGS) entry which is preliminary data.</text>
</comment>
<dbReference type="EC" id="3.4.-.-" evidence="8"/>
<evidence type="ECO:0000256" key="2">
    <source>
        <dbReference type="ARBA" id="ARBA00022670"/>
    </source>
</evidence>
<dbReference type="PANTHER" id="PTHR13604:SF0">
    <property type="entry name" value="ABASIC SITE PROCESSING PROTEIN HMCES"/>
    <property type="match status" value="1"/>
</dbReference>
<reference evidence="9" key="1">
    <citation type="submission" date="2020-05" db="EMBL/GenBank/DDBJ databases">
        <title>Sulfur intermediates as new biogeochemical hubs in an aquatic model microbial ecosystem.</title>
        <authorList>
            <person name="Vigneron A."/>
        </authorList>
    </citation>
    <scope>NUCLEOTIDE SEQUENCE</scope>
    <source>
        <strain evidence="9">Bin.250</strain>
    </source>
</reference>
<evidence type="ECO:0000256" key="5">
    <source>
        <dbReference type="ARBA" id="ARBA00023124"/>
    </source>
</evidence>
<dbReference type="GO" id="GO:0016829">
    <property type="term" value="F:lyase activity"/>
    <property type="evidence" value="ECO:0007669"/>
    <property type="project" value="UniProtKB-KW"/>
</dbReference>
<keyword evidence="6" id="KW-0238">DNA-binding</keyword>
<evidence type="ECO:0000256" key="4">
    <source>
        <dbReference type="ARBA" id="ARBA00022801"/>
    </source>
</evidence>
<dbReference type="InterPro" id="IPR003738">
    <property type="entry name" value="SRAP"/>
</dbReference>
<evidence type="ECO:0000256" key="8">
    <source>
        <dbReference type="RuleBase" id="RU364100"/>
    </source>
</evidence>
<keyword evidence="2 8" id="KW-0645">Protease</keyword>
<evidence type="ECO:0000256" key="3">
    <source>
        <dbReference type="ARBA" id="ARBA00022763"/>
    </source>
</evidence>
<accession>A0A972VVP4</accession>
<dbReference type="GO" id="GO:0106300">
    <property type="term" value="P:protein-DNA covalent cross-linking repair"/>
    <property type="evidence" value="ECO:0007669"/>
    <property type="project" value="InterPro"/>
</dbReference>
<keyword evidence="7" id="KW-0456">Lyase</keyword>
<name>A0A972VVP4_9GAMM</name>
<keyword evidence="3" id="KW-0227">DNA damage</keyword>
<dbReference type="Pfam" id="PF02586">
    <property type="entry name" value="SRAP"/>
    <property type="match status" value="1"/>
</dbReference>
<keyword evidence="4 8" id="KW-0378">Hydrolase</keyword>
<protein>
    <recommendedName>
        <fullName evidence="8">Abasic site processing protein</fullName>
        <ecNumber evidence="8">3.4.-.-</ecNumber>
    </recommendedName>
</protein>
<evidence type="ECO:0000313" key="10">
    <source>
        <dbReference type="Proteomes" id="UP000754644"/>
    </source>
</evidence>
<dbReference type="Gene3D" id="3.90.1680.10">
    <property type="entry name" value="SOS response associated peptidase-like"/>
    <property type="match status" value="1"/>
</dbReference>
<dbReference type="EMBL" id="JABMOJ010000049">
    <property type="protein sequence ID" value="NQV63972.1"/>
    <property type="molecule type" value="Genomic_DNA"/>
</dbReference>
<evidence type="ECO:0000313" key="9">
    <source>
        <dbReference type="EMBL" id="NQV63972.1"/>
    </source>
</evidence>
<dbReference type="SUPFAM" id="SSF143081">
    <property type="entry name" value="BB1717-like"/>
    <property type="match status" value="1"/>
</dbReference>
<evidence type="ECO:0000256" key="6">
    <source>
        <dbReference type="ARBA" id="ARBA00023125"/>
    </source>
</evidence>
<dbReference type="InterPro" id="IPR036590">
    <property type="entry name" value="SRAP-like"/>
</dbReference>
<evidence type="ECO:0000256" key="1">
    <source>
        <dbReference type="ARBA" id="ARBA00008136"/>
    </source>
</evidence>
<dbReference type="GO" id="GO:0008233">
    <property type="term" value="F:peptidase activity"/>
    <property type="evidence" value="ECO:0007669"/>
    <property type="project" value="UniProtKB-KW"/>
</dbReference>
<dbReference type="PANTHER" id="PTHR13604">
    <property type="entry name" value="DC12-RELATED"/>
    <property type="match status" value="1"/>
</dbReference>
<keyword evidence="5" id="KW-0190">Covalent protein-DNA linkage</keyword>
<dbReference type="AlphaFoldDB" id="A0A972VVP4"/>
<dbReference type="GO" id="GO:0006508">
    <property type="term" value="P:proteolysis"/>
    <property type="evidence" value="ECO:0007669"/>
    <property type="project" value="UniProtKB-KW"/>
</dbReference>
<dbReference type="GO" id="GO:0003697">
    <property type="term" value="F:single-stranded DNA binding"/>
    <property type="evidence" value="ECO:0007669"/>
    <property type="project" value="InterPro"/>
</dbReference>
<dbReference type="Proteomes" id="UP000754644">
    <property type="component" value="Unassembled WGS sequence"/>
</dbReference>
<organism evidence="9 10">
    <name type="scientific">SAR86 cluster bacterium</name>
    <dbReference type="NCBI Taxonomy" id="2030880"/>
    <lineage>
        <taxon>Bacteria</taxon>
        <taxon>Pseudomonadati</taxon>
        <taxon>Pseudomonadota</taxon>
        <taxon>Gammaproteobacteria</taxon>
        <taxon>SAR86 cluster</taxon>
    </lineage>
</organism>
<sequence length="230" mass="25813">MCGRFNVVSAPLTQFVMEILGSDSPVPDLPTEYNIAPTEQVQVVYTGSDRRCLAAMRWWLVPHWAPEPSSKYSMFNAKSETLATSRAFRDAFKSRRCIVPVSGYYEWRTEQGIKVPYYVEADADNGLALAGLWDRWEKAERVIYSCTIVTAAAPQSMQALHRRIPVHLNRAEITQWLDMETAAEPLAALLAPTLRVPLTITPVSPYVNNARHKDSRCVEPTGSSVRIALD</sequence>
<evidence type="ECO:0000256" key="7">
    <source>
        <dbReference type="ARBA" id="ARBA00023239"/>
    </source>
</evidence>
<comment type="similarity">
    <text evidence="1 8">Belongs to the SOS response-associated peptidase family.</text>
</comment>